<gene>
    <name evidence="2" type="ORF">AMATHDRAFT_61734</name>
</gene>
<evidence type="ECO:0000313" key="2">
    <source>
        <dbReference type="EMBL" id="PFH50096.1"/>
    </source>
</evidence>
<protein>
    <submittedName>
        <fullName evidence="2">Uncharacterized protein</fullName>
    </submittedName>
</protein>
<feature type="region of interest" description="Disordered" evidence="1">
    <location>
        <begin position="27"/>
        <end position="58"/>
    </location>
</feature>
<dbReference type="EMBL" id="KZ302011">
    <property type="protein sequence ID" value="PFH50096.1"/>
    <property type="molecule type" value="Genomic_DNA"/>
</dbReference>
<evidence type="ECO:0000313" key="3">
    <source>
        <dbReference type="Proteomes" id="UP000242287"/>
    </source>
</evidence>
<dbReference type="AlphaFoldDB" id="A0A2A9NQQ9"/>
<proteinExistence type="predicted"/>
<evidence type="ECO:0000256" key="1">
    <source>
        <dbReference type="SAM" id="MobiDB-lite"/>
    </source>
</evidence>
<reference evidence="2 3" key="1">
    <citation type="submission" date="2014-02" db="EMBL/GenBank/DDBJ databases">
        <title>Transposable element dynamics among asymbiotic and ectomycorrhizal Amanita fungi.</title>
        <authorList>
            <consortium name="DOE Joint Genome Institute"/>
            <person name="Hess J."/>
            <person name="Skrede I."/>
            <person name="Wolfe B."/>
            <person name="LaButti K."/>
            <person name="Ohm R.A."/>
            <person name="Grigoriev I.V."/>
            <person name="Pringle A."/>
        </authorList>
    </citation>
    <scope>NUCLEOTIDE SEQUENCE [LARGE SCALE GENOMIC DNA]</scope>
    <source>
        <strain evidence="2 3">SKay4041</strain>
    </source>
</reference>
<feature type="compositionally biased region" description="Basic and acidic residues" evidence="1">
    <location>
        <begin position="34"/>
        <end position="49"/>
    </location>
</feature>
<organism evidence="2 3">
    <name type="scientific">Amanita thiersii Skay4041</name>
    <dbReference type="NCBI Taxonomy" id="703135"/>
    <lineage>
        <taxon>Eukaryota</taxon>
        <taxon>Fungi</taxon>
        <taxon>Dikarya</taxon>
        <taxon>Basidiomycota</taxon>
        <taxon>Agaricomycotina</taxon>
        <taxon>Agaricomycetes</taxon>
        <taxon>Agaricomycetidae</taxon>
        <taxon>Agaricales</taxon>
        <taxon>Pluteineae</taxon>
        <taxon>Amanitaceae</taxon>
        <taxon>Amanita</taxon>
    </lineage>
</organism>
<sequence length="58" mass="6531">MVIFCVSGLWKPVNPKAYAKVPKADLGCTPDSMPRSREDERDEPDRARAGDCSWIVEH</sequence>
<keyword evidence="3" id="KW-1185">Reference proteome</keyword>
<dbReference type="Proteomes" id="UP000242287">
    <property type="component" value="Unassembled WGS sequence"/>
</dbReference>
<accession>A0A2A9NQQ9</accession>
<name>A0A2A9NQQ9_9AGAR</name>